<dbReference type="EMBL" id="CP001344">
    <property type="protein sequence ID" value="ACL43006.1"/>
    <property type="molecule type" value="Genomic_DNA"/>
</dbReference>
<name>B8HUV9_CYAP4</name>
<sequence>MLSGLKFDTFLGYSITRPTAAYLVDLCQHERVNQVWELGSGISTLIFNRLVKAGTIAQVTAVEHDRDYWQQTERALVQEGKSSRTQLLHRPLVNHWYDLNPRDIEAPIDLLLIDGPPGKVCPKSRQPALNFFYNYLAAGAYILLDDYYRQEEKEILQFWIQKYGLTLEAILPVGLVSAIAVCRR</sequence>
<dbReference type="AlphaFoldDB" id="B8HUV9"/>
<evidence type="ECO:0008006" key="2">
    <source>
        <dbReference type="Google" id="ProtNLM"/>
    </source>
</evidence>
<dbReference type="STRING" id="395961.Cyan7425_0617"/>
<gene>
    <name evidence="1" type="ordered locus">Cyan7425_0617</name>
</gene>
<organism evidence="1">
    <name type="scientific">Cyanothece sp. (strain PCC 7425 / ATCC 29141)</name>
    <dbReference type="NCBI Taxonomy" id="395961"/>
    <lineage>
        <taxon>Bacteria</taxon>
        <taxon>Bacillati</taxon>
        <taxon>Cyanobacteriota</taxon>
        <taxon>Cyanophyceae</taxon>
        <taxon>Gomontiellales</taxon>
        <taxon>Cyanothecaceae</taxon>
        <taxon>Cyanothece</taxon>
    </lineage>
</organism>
<evidence type="ECO:0000313" key="1">
    <source>
        <dbReference type="EMBL" id="ACL43006.1"/>
    </source>
</evidence>
<dbReference type="OrthoDB" id="823440at2"/>
<protein>
    <recommendedName>
        <fullName evidence="2">Class I SAM-dependent methyltransferase</fullName>
    </recommendedName>
</protein>
<dbReference type="Gene3D" id="3.40.50.150">
    <property type="entry name" value="Vaccinia Virus protein VP39"/>
    <property type="match status" value="1"/>
</dbReference>
<dbReference type="KEGG" id="cyn:Cyan7425_0617"/>
<accession>B8HUV9</accession>
<dbReference type="InterPro" id="IPR029063">
    <property type="entry name" value="SAM-dependent_MTases_sf"/>
</dbReference>
<proteinExistence type="predicted"/>
<dbReference type="eggNOG" id="COG4122">
    <property type="taxonomic scope" value="Bacteria"/>
</dbReference>
<reference evidence="1" key="1">
    <citation type="submission" date="2009-01" db="EMBL/GenBank/DDBJ databases">
        <title>Complete sequence of chromosome Cyanothece sp. PCC 7425.</title>
        <authorList>
            <consortium name="US DOE Joint Genome Institute"/>
            <person name="Lucas S."/>
            <person name="Copeland A."/>
            <person name="Lapidus A."/>
            <person name="Glavina del Rio T."/>
            <person name="Dalin E."/>
            <person name="Tice H."/>
            <person name="Bruce D."/>
            <person name="Goodwin L."/>
            <person name="Pitluck S."/>
            <person name="Sims D."/>
            <person name="Meineke L."/>
            <person name="Brettin T."/>
            <person name="Detter J.C."/>
            <person name="Han C."/>
            <person name="Larimer F."/>
            <person name="Land M."/>
            <person name="Hauser L."/>
            <person name="Kyrpides N."/>
            <person name="Ovchinnikova G."/>
            <person name="Liberton M."/>
            <person name="Stoeckel J."/>
            <person name="Banerjee A."/>
            <person name="Singh A."/>
            <person name="Page L."/>
            <person name="Sato H."/>
            <person name="Zhao L."/>
            <person name="Sherman L."/>
            <person name="Pakrasi H."/>
            <person name="Richardson P."/>
        </authorList>
    </citation>
    <scope>NUCLEOTIDE SEQUENCE</scope>
    <source>
        <strain evidence="1">PCC 7425</strain>
    </source>
</reference>
<dbReference type="SUPFAM" id="SSF53335">
    <property type="entry name" value="S-adenosyl-L-methionine-dependent methyltransferases"/>
    <property type="match status" value="1"/>
</dbReference>
<dbReference type="Pfam" id="PF13578">
    <property type="entry name" value="Methyltransf_24"/>
    <property type="match status" value="1"/>
</dbReference>
<dbReference type="HOGENOM" id="CLU_1465916_0_0_3"/>